<dbReference type="Pfam" id="PF00072">
    <property type="entry name" value="Response_reg"/>
    <property type="match status" value="1"/>
</dbReference>
<feature type="domain" description="HTH LytTR-type" evidence="3">
    <location>
        <begin position="138"/>
        <end position="235"/>
    </location>
</feature>
<feature type="modified residue" description="4-aspartylphosphate" evidence="1">
    <location>
        <position position="57"/>
    </location>
</feature>
<organism evidence="4 5">
    <name type="scientific">Ferruginibacter yonginensis</name>
    <dbReference type="NCBI Taxonomy" id="1310416"/>
    <lineage>
        <taxon>Bacteria</taxon>
        <taxon>Pseudomonadati</taxon>
        <taxon>Bacteroidota</taxon>
        <taxon>Chitinophagia</taxon>
        <taxon>Chitinophagales</taxon>
        <taxon>Chitinophagaceae</taxon>
        <taxon>Ferruginibacter</taxon>
    </lineage>
</organism>
<gene>
    <name evidence="4" type="ORF">ACFOWM_03215</name>
</gene>
<dbReference type="RefSeq" id="WP_379706983.1">
    <property type="nucleotide sequence ID" value="NZ_JBHSCZ010000001.1"/>
</dbReference>
<dbReference type="SMART" id="SM00448">
    <property type="entry name" value="REC"/>
    <property type="match status" value="1"/>
</dbReference>
<dbReference type="Gene3D" id="3.40.50.2300">
    <property type="match status" value="1"/>
</dbReference>
<accession>A0ABV8QNN4</accession>
<dbReference type="InterPro" id="IPR001789">
    <property type="entry name" value="Sig_transdc_resp-reg_receiver"/>
</dbReference>
<evidence type="ECO:0000313" key="4">
    <source>
        <dbReference type="EMBL" id="MFC4261875.1"/>
    </source>
</evidence>
<protein>
    <submittedName>
        <fullName evidence="4">LytR/AlgR family response regulator transcription factor</fullName>
    </submittedName>
</protein>
<dbReference type="Proteomes" id="UP001595907">
    <property type="component" value="Unassembled WGS sequence"/>
</dbReference>
<sequence length="235" mass="26924">MNKKYRCIVVDDDDIDRLTTQSFLKDYPAIEVVATFDDPLKALAFAQHEPLDILFLDIDMPQMSGLDVRKQLMNIPACVFITSFPDYAVESFEMAAIDFIVKPHQRERFATTMNRVLAYVELQTKANLLSHQLGGDTIFIKDGHHQVKINLHDVLYIEALKDYSSIVTTNRKYCVLQALGNLLKEPNFSKFMRIHRSYAVQKGYIKKITAKELVLLNDVVLPIGRVFKDAVDQLL</sequence>
<dbReference type="PANTHER" id="PTHR37299:SF1">
    <property type="entry name" value="STAGE 0 SPORULATION PROTEIN A HOMOLOG"/>
    <property type="match status" value="1"/>
</dbReference>
<dbReference type="PANTHER" id="PTHR37299">
    <property type="entry name" value="TRANSCRIPTIONAL REGULATOR-RELATED"/>
    <property type="match status" value="1"/>
</dbReference>
<dbReference type="EMBL" id="JBHSCZ010000001">
    <property type="protein sequence ID" value="MFC4261875.1"/>
    <property type="molecule type" value="Genomic_DNA"/>
</dbReference>
<keyword evidence="1" id="KW-0597">Phosphoprotein</keyword>
<evidence type="ECO:0000313" key="5">
    <source>
        <dbReference type="Proteomes" id="UP001595907"/>
    </source>
</evidence>
<dbReference type="InterPro" id="IPR011006">
    <property type="entry name" value="CheY-like_superfamily"/>
</dbReference>
<dbReference type="SMART" id="SM00850">
    <property type="entry name" value="LytTR"/>
    <property type="match status" value="1"/>
</dbReference>
<feature type="domain" description="Response regulatory" evidence="2">
    <location>
        <begin position="6"/>
        <end position="117"/>
    </location>
</feature>
<dbReference type="PROSITE" id="PS50110">
    <property type="entry name" value="RESPONSE_REGULATORY"/>
    <property type="match status" value="1"/>
</dbReference>
<dbReference type="SUPFAM" id="SSF52172">
    <property type="entry name" value="CheY-like"/>
    <property type="match status" value="1"/>
</dbReference>
<dbReference type="Pfam" id="PF04397">
    <property type="entry name" value="LytTR"/>
    <property type="match status" value="1"/>
</dbReference>
<evidence type="ECO:0000259" key="2">
    <source>
        <dbReference type="PROSITE" id="PS50110"/>
    </source>
</evidence>
<proteinExistence type="predicted"/>
<name>A0ABV8QNN4_9BACT</name>
<dbReference type="Gene3D" id="2.40.50.1020">
    <property type="entry name" value="LytTr DNA-binding domain"/>
    <property type="match status" value="1"/>
</dbReference>
<keyword evidence="5" id="KW-1185">Reference proteome</keyword>
<reference evidence="5" key="1">
    <citation type="journal article" date="2019" name="Int. J. Syst. Evol. Microbiol.">
        <title>The Global Catalogue of Microorganisms (GCM) 10K type strain sequencing project: providing services to taxonomists for standard genome sequencing and annotation.</title>
        <authorList>
            <consortium name="The Broad Institute Genomics Platform"/>
            <consortium name="The Broad Institute Genome Sequencing Center for Infectious Disease"/>
            <person name="Wu L."/>
            <person name="Ma J."/>
        </authorList>
    </citation>
    <scope>NUCLEOTIDE SEQUENCE [LARGE SCALE GENOMIC DNA]</scope>
    <source>
        <strain evidence="5">CECT 8289</strain>
    </source>
</reference>
<evidence type="ECO:0000259" key="3">
    <source>
        <dbReference type="PROSITE" id="PS50930"/>
    </source>
</evidence>
<dbReference type="InterPro" id="IPR046947">
    <property type="entry name" value="LytR-like"/>
</dbReference>
<dbReference type="PROSITE" id="PS50930">
    <property type="entry name" value="HTH_LYTTR"/>
    <property type="match status" value="1"/>
</dbReference>
<comment type="caution">
    <text evidence="4">The sequence shown here is derived from an EMBL/GenBank/DDBJ whole genome shotgun (WGS) entry which is preliminary data.</text>
</comment>
<dbReference type="InterPro" id="IPR007492">
    <property type="entry name" value="LytTR_DNA-bd_dom"/>
</dbReference>
<evidence type="ECO:0000256" key="1">
    <source>
        <dbReference type="PROSITE-ProRule" id="PRU00169"/>
    </source>
</evidence>